<dbReference type="Proteomes" id="UP000585836">
    <property type="component" value="Unassembled WGS sequence"/>
</dbReference>
<feature type="domain" description="Beta-ketoacyl synthase-like N-terminal" evidence="2">
    <location>
        <begin position="31"/>
        <end position="174"/>
    </location>
</feature>
<dbReference type="GO" id="GO:0004315">
    <property type="term" value="F:3-oxoacyl-[acyl-carrier-protein] synthase activity"/>
    <property type="evidence" value="ECO:0007669"/>
    <property type="project" value="UniProtKB-EC"/>
</dbReference>
<accession>A0A7W9UUS8</accession>
<name>A0A7W9UUS8_9ACTN</name>
<evidence type="ECO:0000313" key="3">
    <source>
        <dbReference type="EMBL" id="MBB5930899.1"/>
    </source>
</evidence>
<dbReference type="InterPro" id="IPR016039">
    <property type="entry name" value="Thiolase-like"/>
</dbReference>
<evidence type="ECO:0000256" key="1">
    <source>
        <dbReference type="ARBA" id="ARBA00022679"/>
    </source>
</evidence>
<dbReference type="PANTHER" id="PTHR11712">
    <property type="entry name" value="POLYKETIDE SYNTHASE-RELATED"/>
    <property type="match status" value="1"/>
</dbReference>
<dbReference type="SUPFAM" id="SSF53901">
    <property type="entry name" value="Thiolase-like"/>
    <property type="match status" value="2"/>
</dbReference>
<protein>
    <submittedName>
        <fullName evidence="3">3-oxoacyl-[acyl-carrier-protein] synthase II</fullName>
        <ecNumber evidence="3">2.3.1.179</ecNumber>
    </submittedName>
</protein>
<dbReference type="Pfam" id="PF00109">
    <property type="entry name" value="ketoacyl-synt"/>
    <property type="match status" value="1"/>
</dbReference>
<organism evidence="3 4">
    <name type="scientific">Streptomyces echinatus</name>
    <dbReference type="NCBI Taxonomy" id="67293"/>
    <lineage>
        <taxon>Bacteria</taxon>
        <taxon>Bacillati</taxon>
        <taxon>Actinomycetota</taxon>
        <taxon>Actinomycetes</taxon>
        <taxon>Kitasatosporales</taxon>
        <taxon>Streptomycetaceae</taxon>
        <taxon>Streptomyces</taxon>
    </lineage>
</organism>
<proteinExistence type="predicted"/>
<keyword evidence="3" id="KW-0012">Acyltransferase</keyword>
<evidence type="ECO:0000259" key="2">
    <source>
        <dbReference type="Pfam" id="PF00109"/>
    </source>
</evidence>
<dbReference type="EC" id="2.3.1.179" evidence="3"/>
<dbReference type="PANTHER" id="PTHR11712:SF336">
    <property type="entry name" value="3-OXOACYL-[ACYL-CARRIER-PROTEIN] SYNTHASE, MITOCHONDRIAL"/>
    <property type="match status" value="1"/>
</dbReference>
<reference evidence="3 4" key="1">
    <citation type="submission" date="2020-08" db="EMBL/GenBank/DDBJ databases">
        <title>Genomic Encyclopedia of Type Strains, Phase III (KMG-III): the genomes of soil and plant-associated and newly described type strains.</title>
        <authorList>
            <person name="Whitman W."/>
        </authorList>
    </citation>
    <scope>NUCLEOTIDE SEQUENCE [LARGE SCALE GENOMIC DNA]</scope>
    <source>
        <strain evidence="3 4">CECT 3313</strain>
    </source>
</reference>
<dbReference type="InterPro" id="IPR014030">
    <property type="entry name" value="Ketoacyl_synth_N"/>
</dbReference>
<comment type="caution">
    <text evidence="3">The sequence shown here is derived from an EMBL/GenBank/DDBJ whole genome shotgun (WGS) entry which is preliminary data.</text>
</comment>
<keyword evidence="1 3" id="KW-0808">Transferase</keyword>
<gene>
    <name evidence="3" type="ORF">FHS34_006406</name>
</gene>
<evidence type="ECO:0000313" key="4">
    <source>
        <dbReference type="Proteomes" id="UP000585836"/>
    </source>
</evidence>
<dbReference type="Gene3D" id="3.40.47.10">
    <property type="match status" value="1"/>
</dbReference>
<sequence length="333" mass="34411">MTAVDTEQWSVPDDHACLVPDFSPRALLGKKGTRDMDRVTGLAVGVTAQLLAEGAADGASVPTGEGTGLVLGTTTGSAESMMGYTRTSMQKSKPFLVDPALMPYAVMNCAAGQCAIWHGLKGPNATLAGGQSAGLLSLNYTRRLLASGRAERILCGAAEEFSAARSWIEHHRRGRTPADTVLGEGSAMFLVETAGRDTAERLPLAEILDVRSRPHAQGAVREALAACVADTLRRTGLGPEDVWAVVPSGVHAQYAEQEADALHAVVRGTDARWVDVTGLLGDAGAAGAAFQIAAVLSIADADPEAAGKLALITSVDRDGTVACALIRTGGGSR</sequence>
<dbReference type="GO" id="GO:0006633">
    <property type="term" value="P:fatty acid biosynthetic process"/>
    <property type="evidence" value="ECO:0007669"/>
    <property type="project" value="TreeGrafter"/>
</dbReference>
<dbReference type="AlphaFoldDB" id="A0A7W9UUS8"/>
<keyword evidence="4" id="KW-1185">Reference proteome</keyword>
<dbReference type="EMBL" id="JACHJK010000013">
    <property type="protein sequence ID" value="MBB5930899.1"/>
    <property type="molecule type" value="Genomic_DNA"/>
</dbReference>
<dbReference type="InterPro" id="IPR000794">
    <property type="entry name" value="Beta-ketoacyl_synthase"/>
</dbReference>